<evidence type="ECO:0000313" key="4">
    <source>
        <dbReference type="EMBL" id="TRY17438.1"/>
    </source>
</evidence>
<keyword evidence="4" id="KW-0413">Isomerase</keyword>
<dbReference type="EC" id="5.1.99.1" evidence="4"/>
<dbReference type="SUPFAM" id="SSF54593">
    <property type="entry name" value="Glyoxalase/Bleomycin resistance protein/Dihydroxybiphenyl dioxygenase"/>
    <property type="match status" value="1"/>
</dbReference>
<evidence type="ECO:0000313" key="5">
    <source>
        <dbReference type="Proteomes" id="UP000317638"/>
    </source>
</evidence>
<dbReference type="PANTHER" id="PTHR43048:SF3">
    <property type="entry name" value="METHYLMALONYL-COA EPIMERASE, MITOCHONDRIAL"/>
    <property type="match status" value="1"/>
</dbReference>
<dbReference type="NCBIfam" id="TIGR03081">
    <property type="entry name" value="metmalonyl_epim"/>
    <property type="match status" value="1"/>
</dbReference>
<protein>
    <submittedName>
        <fullName evidence="4">Methylmalonyl-CoA epimerase</fullName>
        <ecNumber evidence="4">5.1.99.1</ecNumber>
    </submittedName>
</protein>
<dbReference type="GO" id="GO:0046491">
    <property type="term" value="P:L-methylmalonyl-CoA metabolic process"/>
    <property type="evidence" value="ECO:0007669"/>
    <property type="project" value="TreeGrafter"/>
</dbReference>
<dbReference type="PROSITE" id="PS51819">
    <property type="entry name" value="VOC"/>
    <property type="match status" value="1"/>
</dbReference>
<evidence type="ECO:0000256" key="1">
    <source>
        <dbReference type="ARBA" id="ARBA00009308"/>
    </source>
</evidence>
<evidence type="ECO:0000256" key="2">
    <source>
        <dbReference type="ARBA" id="ARBA00022723"/>
    </source>
</evidence>
<gene>
    <name evidence="4" type="primary">mce</name>
    <name evidence="4" type="ORF">FOJ82_12965</name>
</gene>
<dbReference type="Pfam" id="PF13669">
    <property type="entry name" value="Glyoxalase_4"/>
    <property type="match status" value="1"/>
</dbReference>
<feature type="domain" description="VOC" evidence="3">
    <location>
        <begin position="9"/>
        <end position="142"/>
    </location>
</feature>
<dbReference type="InterPro" id="IPR037523">
    <property type="entry name" value="VOC_core"/>
</dbReference>
<dbReference type="InterPro" id="IPR029068">
    <property type="entry name" value="Glyas_Bleomycin-R_OHBP_Dase"/>
</dbReference>
<dbReference type="GO" id="GO:0046872">
    <property type="term" value="F:metal ion binding"/>
    <property type="evidence" value="ECO:0007669"/>
    <property type="project" value="UniProtKB-KW"/>
</dbReference>
<dbReference type="InterPro" id="IPR051785">
    <property type="entry name" value="MMCE/EMCE_epimerase"/>
</dbReference>
<accession>A0A553JY99</accession>
<sequence>MNNDDLFICIDHVGLAVPDLDEAVKFHAETFGWRELHREVNEEQGVAEAMLGTGEQGEENAKIQLLAPLRPDSAIGKFLDRNGQGIQQLAYRVKDLDKVSEVLRARGMRLLYPEAKRGTAGSRINFVHPKDARGVLLELVEPAVDPDH</sequence>
<dbReference type="EMBL" id="VKKG01000005">
    <property type="protein sequence ID" value="TRY17438.1"/>
    <property type="molecule type" value="Genomic_DNA"/>
</dbReference>
<proteinExistence type="inferred from homology"/>
<comment type="similarity">
    <text evidence="1">Belongs to the methylmalonyl-CoA epimerase family.</text>
</comment>
<dbReference type="CDD" id="cd07249">
    <property type="entry name" value="MMCE"/>
    <property type="match status" value="1"/>
</dbReference>
<organism evidence="4 5">
    <name type="scientific">Tessaracoccus rhinocerotis</name>
    <dbReference type="NCBI Taxonomy" id="1689449"/>
    <lineage>
        <taxon>Bacteria</taxon>
        <taxon>Bacillati</taxon>
        <taxon>Actinomycetota</taxon>
        <taxon>Actinomycetes</taxon>
        <taxon>Propionibacteriales</taxon>
        <taxon>Propionibacteriaceae</taxon>
        <taxon>Tessaracoccus</taxon>
    </lineage>
</organism>
<dbReference type="OrthoDB" id="9788468at2"/>
<keyword evidence="2" id="KW-0479">Metal-binding</keyword>
<dbReference type="Gene3D" id="3.10.180.10">
    <property type="entry name" value="2,3-Dihydroxybiphenyl 1,2-Dioxygenase, domain 1"/>
    <property type="match status" value="1"/>
</dbReference>
<dbReference type="InterPro" id="IPR017515">
    <property type="entry name" value="MeMalonyl-CoA_epimerase"/>
</dbReference>
<dbReference type="PANTHER" id="PTHR43048">
    <property type="entry name" value="METHYLMALONYL-COA EPIMERASE"/>
    <property type="match status" value="1"/>
</dbReference>
<evidence type="ECO:0000259" key="3">
    <source>
        <dbReference type="PROSITE" id="PS51819"/>
    </source>
</evidence>
<reference evidence="4 5" key="1">
    <citation type="submission" date="2019-07" db="EMBL/GenBank/DDBJ databases">
        <authorList>
            <person name="Zhou L.-Y."/>
        </authorList>
    </citation>
    <scope>NUCLEOTIDE SEQUENCE [LARGE SCALE GENOMIC DNA]</scope>
    <source>
        <strain evidence="4 5">YIM 101269</strain>
    </source>
</reference>
<keyword evidence="5" id="KW-1185">Reference proteome</keyword>
<dbReference type="RefSeq" id="WP_143938902.1">
    <property type="nucleotide sequence ID" value="NZ_VKKG01000005.1"/>
</dbReference>
<comment type="caution">
    <text evidence="4">The sequence shown here is derived from an EMBL/GenBank/DDBJ whole genome shotgun (WGS) entry which is preliminary data.</text>
</comment>
<dbReference type="AlphaFoldDB" id="A0A553JY99"/>
<dbReference type="Proteomes" id="UP000317638">
    <property type="component" value="Unassembled WGS sequence"/>
</dbReference>
<name>A0A553JY99_9ACTN</name>
<dbReference type="GO" id="GO:0004493">
    <property type="term" value="F:methylmalonyl-CoA epimerase activity"/>
    <property type="evidence" value="ECO:0007669"/>
    <property type="project" value="UniProtKB-EC"/>
</dbReference>